<dbReference type="OMA" id="EWGYNLH"/>
<protein>
    <submittedName>
        <fullName evidence="5">Translin associated factor X interacting protein 1</fullName>
    </submittedName>
</protein>
<feature type="domain" description="Translin-associated factor X-interacting protein 1 N-terminal" evidence="4">
    <location>
        <begin position="106"/>
        <end position="207"/>
    </location>
</feature>
<gene>
    <name evidence="5" type="primary">TSNAXIP1</name>
</gene>
<dbReference type="Ensembl" id="ENSPCOT00000028550.1">
    <property type="protein sequence ID" value="ENSPCOP00000017911.1"/>
    <property type="gene ID" value="ENSPCOG00000020807.1"/>
</dbReference>
<feature type="coiled-coil region" evidence="2">
    <location>
        <begin position="307"/>
        <end position="341"/>
    </location>
</feature>
<evidence type="ECO:0000313" key="6">
    <source>
        <dbReference type="Proteomes" id="UP000233160"/>
    </source>
</evidence>
<dbReference type="Pfam" id="PF15739">
    <property type="entry name" value="TSNAXIP1_N"/>
    <property type="match status" value="1"/>
</dbReference>
<feature type="coiled-coil region" evidence="2">
    <location>
        <begin position="191"/>
        <end position="225"/>
    </location>
</feature>
<dbReference type="GO" id="GO:0005737">
    <property type="term" value="C:cytoplasm"/>
    <property type="evidence" value="ECO:0007669"/>
    <property type="project" value="Ensembl"/>
</dbReference>
<dbReference type="STRING" id="379532.ENSPCOP00000017911"/>
<reference evidence="5" key="1">
    <citation type="submission" date="2025-08" db="UniProtKB">
        <authorList>
            <consortium name="Ensembl"/>
        </authorList>
    </citation>
    <scope>IDENTIFICATION</scope>
</reference>
<name>A0A2K6FVA0_PROCO</name>
<evidence type="ECO:0000256" key="2">
    <source>
        <dbReference type="SAM" id="Coils"/>
    </source>
</evidence>
<dbReference type="PANTHER" id="PTHR16306:SF0">
    <property type="entry name" value="TRANSLIN-ASSOCIATED FACTOR X-INTERACTING PROTEIN 1"/>
    <property type="match status" value="1"/>
</dbReference>
<evidence type="ECO:0000256" key="1">
    <source>
        <dbReference type="ARBA" id="ARBA00023054"/>
    </source>
</evidence>
<dbReference type="PANTHER" id="PTHR16306">
    <property type="entry name" value="TRANSLIN-ASSOCIATED FACTOR X-INTERACTING PROTEIN 1"/>
    <property type="match status" value="1"/>
</dbReference>
<dbReference type="GeneTree" id="ENSGT00390000018598"/>
<keyword evidence="6" id="KW-1185">Reference proteome</keyword>
<dbReference type="AlphaFoldDB" id="A0A2K6FVA0"/>
<dbReference type="InterPro" id="IPR032755">
    <property type="entry name" value="TSNAXIP1_N"/>
</dbReference>
<feature type="region of interest" description="Disordered" evidence="3">
    <location>
        <begin position="1"/>
        <end position="20"/>
    </location>
</feature>
<accession>A0A2K6FVA0</accession>
<dbReference type="Proteomes" id="UP000233160">
    <property type="component" value="Unassembled WGS sequence"/>
</dbReference>
<reference evidence="5" key="2">
    <citation type="submission" date="2025-09" db="UniProtKB">
        <authorList>
            <consortium name="Ensembl"/>
        </authorList>
    </citation>
    <scope>IDENTIFICATION</scope>
</reference>
<evidence type="ECO:0000256" key="3">
    <source>
        <dbReference type="SAM" id="MobiDB-lite"/>
    </source>
</evidence>
<evidence type="ECO:0000259" key="4">
    <source>
        <dbReference type="Pfam" id="PF15739"/>
    </source>
</evidence>
<keyword evidence="1 2" id="KW-0175">Coiled coil</keyword>
<sequence length="704" mass="82035">MASQQSRCYSVLSVPSSRTRPSGVTIDDAFLLEAKNTQKRKLSQKRNTLPFQVSISGNLCPWPTYTTSQTILRNVKPCSDGYQKRTSSWQQEPFGIAKPRYLEQLENYLRKELLLVGLSKDSAQELKLQPYREIFEFFIEDFKTYKPLLCSITHQRERIRALEPLKAKLVTVNEDCNERILAMRAEERHEISMLKKEKMTLLKLIDKKNEEKISLQSEVSKLRKNLAEEYLNYLSERDARKILIADLNELRYQREDMSLAQSPGIWGEDPVKLTLALKMTRQDLTRTQMELNTMKANFGDVVPRRDFEMQQKTNKDLQEQLDSLRADYEEVRKEHEILLQLHMSTLKERDQFFFELQEIQRTSTPRPDWTKCEDVVAGGPERWQMLAEGKNSDQLVDVLLEEIGEGLLREKDFFPGLGYGESVPSFLRFEGLVENKKPTKKDVVNLLKDAWKERLTQEQKEKFPDFFFNFLERRFGPSDAIAWAYTIFENIKLFHSSEVMSQFYAVLMGKRSESVYVNQKETIAQLLKEMTNADSQKEGMLTMEQFSTVLKSTFPLKKEEKILELMEAGGWHPNSDNADFLNYRALFLEDEEGQSEPFVQKLWEQYVDEKDEYLQELKQELGIELYSDVTLPKLRGALMSIDSSLDKQTLNTYISQAFQLPVSELPEEGDGKEEGIVVRLQTALERLQVIDVRRRGPREQEPAS</sequence>
<organism evidence="5 6">
    <name type="scientific">Propithecus coquereli</name>
    <name type="common">Coquerel's sifaka</name>
    <name type="synonym">Propithecus verreauxi coquereli</name>
    <dbReference type="NCBI Taxonomy" id="379532"/>
    <lineage>
        <taxon>Eukaryota</taxon>
        <taxon>Metazoa</taxon>
        <taxon>Chordata</taxon>
        <taxon>Craniata</taxon>
        <taxon>Vertebrata</taxon>
        <taxon>Euteleostomi</taxon>
        <taxon>Mammalia</taxon>
        <taxon>Eutheria</taxon>
        <taxon>Euarchontoglires</taxon>
        <taxon>Primates</taxon>
        <taxon>Strepsirrhini</taxon>
        <taxon>Lemuriformes</taxon>
        <taxon>Indriidae</taxon>
        <taxon>Propithecus</taxon>
    </lineage>
</organism>
<proteinExistence type="predicted"/>
<evidence type="ECO:0000313" key="5">
    <source>
        <dbReference type="Ensembl" id="ENSPCOP00000017911.1"/>
    </source>
</evidence>